<protein>
    <submittedName>
        <fullName evidence="1">Uncharacterized protein</fullName>
    </submittedName>
</protein>
<sequence>MHRGFKEDLKLTAYKKKFQQLISAASKKKRFKWGKIMLAEMKRWYDAHATQ</sequence>
<accession>A0A0L8GSA2</accession>
<name>A0A0L8GSA2_OCTBM</name>
<dbReference type="AlphaFoldDB" id="A0A0L8GSA2"/>
<evidence type="ECO:0000313" key="1">
    <source>
        <dbReference type="EMBL" id="KOF79495.1"/>
    </source>
</evidence>
<reference evidence="1" key="1">
    <citation type="submission" date="2015-07" db="EMBL/GenBank/DDBJ databases">
        <title>MeaNS - Measles Nucleotide Surveillance Program.</title>
        <authorList>
            <person name="Tran T."/>
            <person name="Druce J."/>
        </authorList>
    </citation>
    <scope>NUCLEOTIDE SEQUENCE</scope>
    <source>
        <strain evidence="1">UCB-OBI-ISO-001</strain>
        <tissue evidence="1">Gonad</tissue>
    </source>
</reference>
<gene>
    <name evidence="1" type="ORF">OCBIM_22029375mg</name>
</gene>
<organism evidence="1">
    <name type="scientific">Octopus bimaculoides</name>
    <name type="common">California two-spotted octopus</name>
    <dbReference type="NCBI Taxonomy" id="37653"/>
    <lineage>
        <taxon>Eukaryota</taxon>
        <taxon>Metazoa</taxon>
        <taxon>Spiralia</taxon>
        <taxon>Lophotrochozoa</taxon>
        <taxon>Mollusca</taxon>
        <taxon>Cephalopoda</taxon>
        <taxon>Coleoidea</taxon>
        <taxon>Octopodiformes</taxon>
        <taxon>Octopoda</taxon>
        <taxon>Incirrata</taxon>
        <taxon>Octopodidae</taxon>
        <taxon>Octopus</taxon>
    </lineage>
</organism>
<proteinExistence type="predicted"/>
<dbReference type="EMBL" id="KQ420733">
    <property type="protein sequence ID" value="KOF79495.1"/>
    <property type="molecule type" value="Genomic_DNA"/>
</dbReference>